<feature type="transmembrane region" description="Helical" evidence="9">
    <location>
        <begin position="67"/>
        <end position="85"/>
    </location>
</feature>
<keyword evidence="6 9" id="KW-1133">Transmembrane helix</keyword>
<accession>A0ABT5MA24</accession>
<evidence type="ECO:0000256" key="4">
    <source>
        <dbReference type="ARBA" id="ARBA00022519"/>
    </source>
</evidence>
<dbReference type="InterPro" id="IPR007387">
    <property type="entry name" value="TRAP_DctQ"/>
</dbReference>
<sequence>MHDLDSGPRVMRADGTFHTTDDEVDLSDTPWEAWLALAFFWALGATVVYQFITRYVLNDSAAWTEEIARYLLVSTVFVGAAIGVAKNNHIQVDFLYRYLPPSAGRAMALLVDVLRIAFFAAASVLTVQMMMKMDTYKMTVVELPMNYVYGVCLLGFAAMTARSVWVLRIHWQRGYSALERPESTMAER</sequence>
<protein>
    <recommendedName>
        <fullName evidence="9">TRAP transporter small permease protein</fullName>
    </recommendedName>
</protein>
<feature type="transmembrane region" description="Helical" evidence="9">
    <location>
        <begin position="147"/>
        <end position="167"/>
    </location>
</feature>
<comment type="similarity">
    <text evidence="8 9">Belongs to the TRAP transporter small permease family.</text>
</comment>
<gene>
    <name evidence="11" type="ORF">PSQ39_02230</name>
</gene>
<dbReference type="Proteomes" id="UP001528672">
    <property type="component" value="Unassembled WGS sequence"/>
</dbReference>
<comment type="subcellular location">
    <subcellularLocation>
        <location evidence="1 9">Cell inner membrane</location>
        <topology evidence="1 9">Multi-pass membrane protein</topology>
    </subcellularLocation>
</comment>
<dbReference type="Pfam" id="PF04290">
    <property type="entry name" value="DctQ"/>
    <property type="match status" value="1"/>
</dbReference>
<evidence type="ECO:0000256" key="8">
    <source>
        <dbReference type="ARBA" id="ARBA00038436"/>
    </source>
</evidence>
<organism evidence="11 12">
    <name type="scientific">Curvibacter microcysteis</name>
    <dbReference type="NCBI Taxonomy" id="3026419"/>
    <lineage>
        <taxon>Bacteria</taxon>
        <taxon>Pseudomonadati</taxon>
        <taxon>Pseudomonadota</taxon>
        <taxon>Betaproteobacteria</taxon>
        <taxon>Burkholderiales</taxon>
        <taxon>Comamonadaceae</taxon>
        <taxon>Curvibacter</taxon>
    </lineage>
</organism>
<dbReference type="RefSeq" id="WP_273924959.1">
    <property type="nucleotide sequence ID" value="NZ_JAQSIO010000001.1"/>
</dbReference>
<evidence type="ECO:0000256" key="2">
    <source>
        <dbReference type="ARBA" id="ARBA00022448"/>
    </source>
</evidence>
<feature type="transmembrane region" description="Helical" evidence="9">
    <location>
        <begin position="106"/>
        <end position="127"/>
    </location>
</feature>
<comment type="subunit">
    <text evidence="9">The complex comprises the extracytoplasmic solute receptor protein and the two transmembrane proteins.</text>
</comment>
<evidence type="ECO:0000313" key="11">
    <source>
        <dbReference type="EMBL" id="MDD0813440.1"/>
    </source>
</evidence>
<evidence type="ECO:0000256" key="7">
    <source>
        <dbReference type="ARBA" id="ARBA00023136"/>
    </source>
</evidence>
<feature type="domain" description="Tripartite ATP-independent periplasmic transporters DctQ component" evidence="10">
    <location>
        <begin position="45"/>
        <end position="164"/>
    </location>
</feature>
<feature type="transmembrane region" description="Helical" evidence="9">
    <location>
        <begin position="33"/>
        <end position="52"/>
    </location>
</feature>
<evidence type="ECO:0000259" key="10">
    <source>
        <dbReference type="Pfam" id="PF04290"/>
    </source>
</evidence>
<evidence type="ECO:0000256" key="3">
    <source>
        <dbReference type="ARBA" id="ARBA00022475"/>
    </source>
</evidence>
<keyword evidence="4 9" id="KW-0997">Cell inner membrane</keyword>
<dbReference type="InterPro" id="IPR055348">
    <property type="entry name" value="DctQ"/>
</dbReference>
<evidence type="ECO:0000256" key="6">
    <source>
        <dbReference type="ARBA" id="ARBA00022989"/>
    </source>
</evidence>
<reference evidence="11 12" key="1">
    <citation type="submission" date="2023-02" db="EMBL/GenBank/DDBJ databases">
        <title>Bacterial whole genome sequence for Curvibacter sp. HBC28.</title>
        <authorList>
            <person name="Le V."/>
            <person name="Ko S.-R."/>
            <person name="Ahn C.-Y."/>
            <person name="Oh H.-M."/>
        </authorList>
    </citation>
    <scope>NUCLEOTIDE SEQUENCE [LARGE SCALE GENOMIC DNA]</scope>
    <source>
        <strain evidence="11 12">HBC28</strain>
    </source>
</reference>
<evidence type="ECO:0000313" key="12">
    <source>
        <dbReference type="Proteomes" id="UP001528672"/>
    </source>
</evidence>
<dbReference type="PANTHER" id="PTHR35011">
    <property type="entry name" value="2,3-DIKETO-L-GULONATE TRAP TRANSPORTER SMALL PERMEASE PROTEIN YIAM"/>
    <property type="match status" value="1"/>
</dbReference>
<proteinExistence type="inferred from homology"/>
<name>A0ABT5MA24_9BURK</name>
<keyword evidence="12" id="KW-1185">Reference proteome</keyword>
<keyword evidence="7 9" id="KW-0472">Membrane</keyword>
<keyword evidence="2 9" id="KW-0813">Transport</keyword>
<evidence type="ECO:0000256" key="9">
    <source>
        <dbReference type="RuleBase" id="RU369079"/>
    </source>
</evidence>
<keyword evidence="5 9" id="KW-0812">Transmembrane</keyword>
<keyword evidence="3" id="KW-1003">Cell membrane</keyword>
<comment type="function">
    <text evidence="9">Part of the tripartite ATP-independent periplasmic (TRAP) transport system.</text>
</comment>
<dbReference type="EMBL" id="JAQSIO010000001">
    <property type="protein sequence ID" value="MDD0813440.1"/>
    <property type="molecule type" value="Genomic_DNA"/>
</dbReference>
<evidence type="ECO:0000256" key="5">
    <source>
        <dbReference type="ARBA" id="ARBA00022692"/>
    </source>
</evidence>
<evidence type="ECO:0000256" key="1">
    <source>
        <dbReference type="ARBA" id="ARBA00004429"/>
    </source>
</evidence>
<comment type="caution">
    <text evidence="11">The sequence shown here is derived from an EMBL/GenBank/DDBJ whole genome shotgun (WGS) entry which is preliminary data.</text>
</comment>
<dbReference type="PANTHER" id="PTHR35011:SF11">
    <property type="entry name" value="TRAP TRANSPORTER SMALL PERMEASE PROTEIN"/>
    <property type="match status" value="1"/>
</dbReference>